<comment type="caution">
    <text evidence="2">The sequence shown here is derived from an EMBL/GenBank/DDBJ whole genome shotgun (WGS) entry which is preliminary data.</text>
</comment>
<organism evidence="2 3">
    <name type="scientific">Xanthocytophaga agilis</name>
    <dbReference type="NCBI Taxonomy" id="3048010"/>
    <lineage>
        <taxon>Bacteria</taxon>
        <taxon>Pseudomonadati</taxon>
        <taxon>Bacteroidota</taxon>
        <taxon>Cytophagia</taxon>
        <taxon>Cytophagales</taxon>
        <taxon>Rhodocytophagaceae</taxon>
        <taxon>Xanthocytophaga</taxon>
    </lineage>
</organism>
<dbReference type="Proteomes" id="UP001232063">
    <property type="component" value="Unassembled WGS sequence"/>
</dbReference>
<dbReference type="RefSeq" id="WP_314516013.1">
    <property type="nucleotide sequence ID" value="NZ_JASJOU010000012.1"/>
</dbReference>
<protein>
    <recommendedName>
        <fullName evidence="4">Lipocalin-like domain-containing protein</fullName>
    </recommendedName>
</protein>
<name>A0AAE3UJ44_9BACT</name>
<evidence type="ECO:0008006" key="4">
    <source>
        <dbReference type="Google" id="ProtNLM"/>
    </source>
</evidence>
<accession>A0AAE3UJ44</accession>
<reference evidence="2" key="1">
    <citation type="submission" date="2023-05" db="EMBL/GenBank/DDBJ databases">
        <authorList>
            <person name="Zhang X."/>
        </authorList>
    </citation>
    <scope>NUCLEOTIDE SEQUENCE</scope>
    <source>
        <strain evidence="2">BD1B2-1</strain>
    </source>
</reference>
<sequence>MKTLHIFRSLLACFMIGAALFSSCKKHDPDPKVDREKFLGSYELIETCGDLSLEVGLFIASGTAHNEIEIEDLYLPLTVIKATISGNTLTIPSQEVLDPFEEDGSFTISGNGTLNDNKLTIHYKVTFNDSSIDECTAIGNKQ</sequence>
<evidence type="ECO:0000256" key="1">
    <source>
        <dbReference type="SAM" id="SignalP"/>
    </source>
</evidence>
<keyword evidence="3" id="KW-1185">Reference proteome</keyword>
<feature type="signal peptide" evidence="1">
    <location>
        <begin position="1"/>
        <end position="18"/>
    </location>
</feature>
<proteinExistence type="predicted"/>
<dbReference type="AlphaFoldDB" id="A0AAE3UJ44"/>
<evidence type="ECO:0000313" key="3">
    <source>
        <dbReference type="Proteomes" id="UP001232063"/>
    </source>
</evidence>
<feature type="chain" id="PRO_5042189498" description="Lipocalin-like domain-containing protein" evidence="1">
    <location>
        <begin position="19"/>
        <end position="142"/>
    </location>
</feature>
<gene>
    <name evidence="2" type="ORF">QNI22_28260</name>
</gene>
<evidence type="ECO:0000313" key="2">
    <source>
        <dbReference type="EMBL" id="MDJ1504588.1"/>
    </source>
</evidence>
<keyword evidence="1" id="KW-0732">Signal</keyword>
<dbReference type="PROSITE" id="PS51257">
    <property type="entry name" value="PROKAR_LIPOPROTEIN"/>
    <property type="match status" value="1"/>
</dbReference>
<dbReference type="EMBL" id="JASJOU010000012">
    <property type="protein sequence ID" value="MDJ1504588.1"/>
    <property type="molecule type" value="Genomic_DNA"/>
</dbReference>